<organism evidence="8 9">
    <name type="scientific">Gandjariella thermophila</name>
    <dbReference type="NCBI Taxonomy" id="1931992"/>
    <lineage>
        <taxon>Bacteria</taxon>
        <taxon>Bacillati</taxon>
        <taxon>Actinomycetota</taxon>
        <taxon>Actinomycetes</taxon>
        <taxon>Pseudonocardiales</taxon>
        <taxon>Pseudonocardiaceae</taxon>
        <taxon>Gandjariella</taxon>
    </lineage>
</organism>
<proteinExistence type="inferred from homology"/>
<gene>
    <name evidence="8" type="primary">nadK_2</name>
    <name evidence="6" type="synonym">nadK</name>
    <name evidence="8" type="ORF">GTS_53780</name>
</gene>
<reference evidence="9" key="1">
    <citation type="submission" date="2019-04" db="EMBL/GenBank/DDBJ databases">
        <title>Draft genome sequence of Pseudonocardiaceae bacterium SL3-2-4.</title>
        <authorList>
            <person name="Ningsih F."/>
            <person name="Yokota A."/>
            <person name="Sakai Y."/>
            <person name="Nanatani K."/>
            <person name="Yabe S."/>
            <person name="Oetari A."/>
            <person name="Sjamsuridzal W."/>
        </authorList>
    </citation>
    <scope>NUCLEOTIDE SEQUENCE [LARGE SCALE GENOMIC DNA]</scope>
    <source>
        <strain evidence="9">SL3-2-4</strain>
    </source>
</reference>
<feature type="binding site" evidence="6">
    <location>
        <position position="103"/>
    </location>
    <ligand>
        <name>NAD(+)</name>
        <dbReference type="ChEBI" id="CHEBI:57540"/>
    </ligand>
</feature>
<keyword evidence="6" id="KW-0067">ATP-binding</keyword>
<protein>
    <recommendedName>
        <fullName evidence="6">NAD kinase</fullName>
        <ecNumber evidence="6">2.7.1.23</ecNumber>
    </recommendedName>
    <alternativeName>
        <fullName evidence="6">ATP-dependent NAD kinase</fullName>
    </alternativeName>
</protein>
<evidence type="ECO:0000313" key="9">
    <source>
        <dbReference type="Proteomes" id="UP000298860"/>
    </source>
</evidence>
<sequence>MEAIPGTPGSSEPYDRPRATQEEGKEGVGVIGAVGLVLHPGRRCAPVVDTITGWARERGVTVLGLDHEVVALECHGVAGTDAATLGARADVLISLGGDGTMLRAMRLAYDARTPVLGVNLGRLGFLAEVDVPELAEALSAIDENRFTVEARSGLLASSAGCSAVAFNDIALVRVPGHGMSNVQLHVDGQPFVRYSADAVVVATPTGSTAYSFSAGGPIVSPRAEGLLVTPVAPHSAFNRALFLSTGEKLVLEVLRSSGELAVEADGRLIAHTHPGDLIDTTVVSAAARVIRLGRTTFYQRAQRRLRLTNPLEADAD</sequence>
<dbReference type="PANTHER" id="PTHR20275">
    <property type="entry name" value="NAD KINASE"/>
    <property type="match status" value="1"/>
</dbReference>
<dbReference type="GO" id="GO:0051287">
    <property type="term" value="F:NAD binding"/>
    <property type="evidence" value="ECO:0007669"/>
    <property type="project" value="UniProtKB-ARBA"/>
</dbReference>
<dbReference type="InterPro" id="IPR016064">
    <property type="entry name" value="NAD/diacylglycerol_kinase_sf"/>
</dbReference>
<dbReference type="InterPro" id="IPR017438">
    <property type="entry name" value="ATP-NAD_kinase_N"/>
</dbReference>
<dbReference type="SUPFAM" id="SSF111331">
    <property type="entry name" value="NAD kinase/diacylglycerol kinase-like"/>
    <property type="match status" value="1"/>
</dbReference>
<evidence type="ECO:0000256" key="4">
    <source>
        <dbReference type="ARBA" id="ARBA00023027"/>
    </source>
</evidence>
<comment type="similarity">
    <text evidence="6">Belongs to the NAD kinase family.</text>
</comment>
<comment type="caution">
    <text evidence="6">Lacks conserved residue(s) required for the propagation of feature annotation.</text>
</comment>
<comment type="function">
    <text evidence="6">Involved in the regulation of the intracellular balance of NAD and NADP, and is a key enzyme in the biosynthesis of NADP. Catalyzes specifically the phosphorylation on 2'-hydroxyl of the adenosine moiety of NAD to yield NADP.</text>
</comment>
<evidence type="ECO:0000256" key="1">
    <source>
        <dbReference type="ARBA" id="ARBA00022679"/>
    </source>
</evidence>
<evidence type="ECO:0000256" key="6">
    <source>
        <dbReference type="HAMAP-Rule" id="MF_00361"/>
    </source>
</evidence>
<evidence type="ECO:0000256" key="2">
    <source>
        <dbReference type="ARBA" id="ARBA00022777"/>
    </source>
</evidence>
<dbReference type="HAMAP" id="MF_00361">
    <property type="entry name" value="NAD_kinase"/>
    <property type="match status" value="1"/>
</dbReference>
<evidence type="ECO:0000256" key="3">
    <source>
        <dbReference type="ARBA" id="ARBA00022857"/>
    </source>
</evidence>
<evidence type="ECO:0000256" key="5">
    <source>
        <dbReference type="ARBA" id="ARBA00047925"/>
    </source>
</evidence>
<dbReference type="Gene3D" id="2.60.200.30">
    <property type="entry name" value="Probable inorganic polyphosphate/atp-NAD kinase, domain 2"/>
    <property type="match status" value="1"/>
</dbReference>
<dbReference type="GO" id="GO:0005524">
    <property type="term" value="F:ATP binding"/>
    <property type="evidence" value="ECO:0007669"/>
    <property type="project" value="UniProtKB-KW"/>
</dbReference>
<feature type="compositionally biased region" description="Basic and acidic residues" evidence="7">
    <location>
        <begin position="13"/>
        <end position="25"/>
    </location>
</feature>
<dbReference type="Gene3D" id="3.40.50.10330">
    <property type="entry name" value="Probable inorganic polyphosphate/atp-NAD kinase, domain 1"/>
    <property type="match status" value="1"/>
</dbReference>
<keyword evidence="6" id="KW-0547">Nucleotide-binding</keyword>
<feature type="binding site" evidence="6">
    <location>
        <position position="232"/>
    </location>
    <ligand>
        <name>NAD(+)</name>
        <dbReference type="ChEBI" id="CHEBI:57540"/>
    </ligand>
</feature>
<dbReference type="GO" id="GO:0003951">
    <property type="term" value="F:NAD+ kinase activity"/>
    <property type="evidence" value="ECO:0007669"/>
    <property type="project" value="UniProtKB-UniRule"/>
</dbReference>
<evidence type="ECO:0000313" key="8">
    <source>
        <dbReference type="EMBL" id="GDY33745.1"/>
    </source>
</evidence>
<dbReference type="Proteomes" id="UP000298860">
    <property type="component" value="Unassembled WGS sequence"/>
</dbReference>
<feature type="binding site" evidence="6">
    <location>
        <begin position="98"/>
        <end position="99"/>
    </location>
    <ligand>
        <name>NAD(+)</name>
        <dbReference type="ChEBI" id="CHEBI:57540"/>
    </ligand>
</feature>
<dbReference type="InterPro" id="IPR017437">
    <property type="entry name" value="ATP-NAD_kinase_PpnK-typ_C"/>
</dbReference>
<keyword evidence="6" id="KW-0963">Cytoplasm</keyword>
<feature type="region of interest" description="Disordered" evidence="7">
    <location>
        <begin position="1"/>
        <end position="25"/>
    </location>
</feature>
<comment type="subcellular location">
    <subcellularLocation>
        <location evidence="6">Cytoplasm</location>
    </subcellularLocation>
</comment>
<keyword evidence="2 6" id="KW-0418">Kinase</keyword>
<dbReference type="GO" id="GO:0019674">
    <property type="term" value="P:NAD+ metabolic process"/>
    <property type="evidence" value="ECO:0007669"/>
    <property type="project" value="InterPro"/>
</dbReference>
<comment type="caution">
    <text evidence="8">The sequence shown here is derived from an EMBL/GenBank/DDBJ whole genome shotgun (WGS) entry which is preliminary data.</text>
</comment>
<feature type="binding site" evidence="6">
    <location>
        <begin position="208"/>
        <end position="213"/>
    </location>
    <ligand>
        <name>NAD(+)</name>
        <dbReference type="ChEBI" id="CHEBI:57540"/>
    </ligand>
</feature>
<keyword evidence="1 6" id="KW-0808">Transferase</keyword>
<dbReference type="GO" id="GO:0005737">
    <property type="term" value="C:cytoplasm"/>
    <property type="evidence" value="ECO:0007669"/>
    <property type="project" value="UniProtKB-SubCell"/>
</dbReference>
<evidence type="ECO:0000256" key="7">
    <source>
        <dbReference type="SAM" id="MobiDB-lite"/>
    </source>
</evidence>
<dbReference type="EMBL" id="BJFL01000054">
    <property type="protein sequence ID" value="GDY33745.1"/>
    <property type="molecule type" value="Genomic_DNA"/>
</dbReference>
<dbReference type="GO" id="GO:0006741">
    <property type="term" value="P:NADP+ biosynthetic process"/>
    <property type="evidence" value="ECO:0007669"/>
    <property type="project" value="UniProtKB-UniRule"/>
</dbReference>
<dbReference type="GO" id="GO:0046872">
    <property type="term" value="F:metal ion binding"/>
    <property type="evidence" value="ECO:0007669"/>
    <property type="project" value="UniProtKB-UniRule"/>
</dbReference>
<feature type="active site" description="Proton acceptor" evidence="6">
    <location>
        <position position="98"/>
    </location>
</feature>
<accession>A0A4D4JA91</accession>
<dbReference type="Pfam" id="PF01513">
    <property type="entry name" value="NAD_kinase"/>
    <property type="match status" value="1"/>
</dbReference>
<keyword evidence="9" id="KW-1185">Reference proteome</keyword>
<dbReference type="OrthoDB" id="9774737at2"/>
<dbReference type="PANTHER" id="PTHR20275:SF0">
    <property type="entry name" value="NAD KINASE"/>
    <property type="match status" value="1"/>
</dbReference>
<keyword evidence="3 6" id="KW-0521">NADP</keyword>
<feature type="binding site" evidence="6">
    <location>
        <begin position="167"/>
        <end position="168"/>
    </location>
    <ligand>
        <name>NAD(+)</name>
        <dbReference type="ChEBI" id="CHEBI:57540"/>
    </ligand>
</feature>
<dbReference type="EC" id="2.7.1.23" evidence="6"/>
<keyword evidence="4 6" id="KW-0520">NAD</keyword>
<comment type="cofactor">
    <cofactor evidence="6">
        <name>a divalent metal cation</name>
        <dbReference type="ChEBI" id="CHEBI:60240"/>
    </cofactor>
</comment>
<dbReference type="AlphaFoldDB" id="A0A4D4JA91"/>
<feature type="binding site" evidence="6">
    <location>
        <position position="197"/>
    </location>
    <ligand>
        <name>NAD(+)</name>
        <dbReference type="ChEBI" id="CHEBI:57540"/>
    </ligand>
</feature>
<comment type="catalytic activity">
    <reaction evidence="5 6">
        <text>NAD(+) + ATP = ADP + NADP(+) + H(+)</text>
        <dbReference type="Rhea" id="RHEA:18629"/>
        <dbReference type="ChEBI" id="CHEBI:15378"/>
        <dbReference type="ChEBI" id="CHEBI:30616"/>
        <dbReference type="ChEBI" id="CHEBI:57540"/>
        <dbReference type="ChEBI" id="CHEBI:58349"/>
        <dbReference type="ChEBI" id="CHEBI:456216"/>
        <dbReference type="EC" id="2.7.1.23"/>
    </reaction>
</comment>
<dbReference type="Pfam" id="PF20143">
    <property type="entry name" value="NAD_kinase_C"/>
    <property type="match status" value="1"/>
</dbReference>
<name>A0A4D4JA91_9PSEU</name>
<dbReference type="InterPro" id="IPR002504">
    <property type="entry name" value="NADK"/>
</dbReference>